<dbReference type="GO" id="GO:0008270">
    <property type="term" value="F:zinc ion binding"/>
    <property type="evidence" value="ECO:0007669"/>
    <property type="project" value="UniProtKB-KW"/>
</dbReference>
<keyword evidence="1 3" id="KW-0479">Metal-binding</keyword>
<dbReference type="InterPro" id="IPR013083">
    <property type="entry name" value="Znf_RING/FYVE/PHD"/>
</dbReference>
<dbReference type="GO" id="GO:0090734">
    <property type="term" value="C:site of DNA damage"/>
    <property type="evidence" value="ECO:0007669"/>
    <property type="project" value="TreeGrafter"/>
</dbReference>
<proteinExistence type="predicted"/>
<organism evidence="6 7">
    <name type="scientific">Panagrolaimus superbus</name>
    <dbReference type="NCBI Taxonomy" id="310955"/>
    <lineage>
        <taxon>Eukaryota</taxon>
        <taxon>Metazoa</taxon>
        <taxon>Ecdysozoa</taxon>
        <taxon>Nematoda</taxon>
        <taxon>Chromadorea</taxon>
        <taxon>Rhabditida</taxon>
        <taxon>Tylenchina</taxon>
        <taxon>Panagrolaimomorpha</taxon>
        <taxon>Panagrolaimoidea</taxon>
        <taxon>Panagrolaimidae</taxon>
        <taxon>Panagrolaimus</taxon>
    </lineage>
</organism>
<dbReference type="SUPFAM" id="SSF57850">
    <property type="entry name" value="RING/U-box"/>
    <property type="match status" value="1"/>
</dbReference>
<keyword evidence="1 3" id="KW-0863">Zinc-finger</keyword>
<name>A0A914Z6V4_9BILA</name>
<evidence type="ECO:0000256" key="4">
    <source>
        <dbReference type="SAM" id="Coils"/>
    </source>
</evidence>
<dbReference type="SMART" id="SM00184">
    <property type="entry name" value="RING"/>
    <property type="match status" value="1"/>
</dbReference>
<dbReference type="Pfam" id="PF13639">
    <property type="entry name" value="zf-RING_2"/>
    <property type="match status" value="1"/>
</dbReference>
<accession>A0A914Z6V4</accession>
<keyword evidence="6" id="KW-1185">Reference proteome</keyword>
<evidence type="ECO:0000259" key="5">
    <source>
        <dbReference type="PROSITE" id="PS50089"/>
    </source>
</evidence>
<dbReference type="InterPro" id="IPR001841">
    <property type="entry name" value="Znf_RING"/>
</dbReference>
<evidence type="ECO:0000256" key="2">
    <source>
        <dbReference type="ARBA" id="ARBA00022833"/>
    </source>
</evidence>
<sequence>MPTTHMCIICLEIINSNFITLKTCGHVFHDGCLQHWLTMSKFCPLCRIKTKENQMLKLFFEETPMVDAPKLIKENHKLIAKLEEKDTVIETLKAEIDVLQKQLEELKTEKEEYEKNFQTEKRKLKRKKKAEELLNCTIELTDSPAPPKKKSKRIWT</sequence>
<protein>
    <submittedName>
        <fullName evidence="7">RING-type domain-containing protein</fullName>
    </submittedName>
</protein>
<dbReference type="GO" id="GO:0061630">
    <property type="term" value="F:ubiquitin protein ligase activity"/>
    <property type="evidence" value="ECO:0007669"/>
    <property type="project" value="TreeGrafter"/>
</dbReference>
<dbReference type="InterPro" id="IPR052639">
    <property type="entry name" value="TRAIP_ubiq-protein_ligase"/>
</dbReference>
<reference evidence="7" key="1">
    <citation type="submission" date="2022-11" db="UniProtKB">
        <authorList>
            <consortium name="WormBaseParasite"/>
        </authorList>
    </citation>
    <scope>IDENTIFICATION</scope>
</reference>
<dbReference type="PANTHER" id="PTHR46569:SF1">
    <property type="entry name" value="E3 UBIQUITIN-PROTEIN LIGASE RFWD3-RELATED"/>
    <property type="match status" value="1"/>
</dbReference>
<dbReference type="PROSITE" id="PS50089">
    <property type="entry name" value="ZF_RING_2"/>
    <property type="match status" value="1"/>
</dbReference>
<feature type="coiled-coil region" evidence="4">
    <location>
        <begin position="75"/>
        <end position="130"/>
    </location>
</feature>
<dbReference type="GO" id="GO:0005634">
    <property type="term" value="C:nucleus"/>
    <property type="evidence" value="ECO:0007669"/>
    <property type="project" value="TreeGrafter"/>
</dbReference>
<keyword evidence="2" id="KW-0862">Zinc</keyword>
<evidence type="ECO:0000313" key="7">
    <source>
        <dbReference type="WBParaSite" id="PSU_v2.g7637.t1"/>
    </source>
</evidence>
<dbReference type="PANTHER" id="PTHR46569">
    <property type="entry name" value="E3 UBIQUITIN-PROTEIN LIGASE TRAIP"/>
    <property type="match status" value="1"/>
</dbReference>
<dbReference type="WBParaSite" id="PSU_v2.g7637.t1">
    <property type="protein sequence ID" value="PSU_v2.g7637.t1"/>
    <property type="gene ID" value="PSU_v2.g7637"/>
</dbReference>
<dbReference type="Gene3D" id="3.30.40.10">
    <property type="entry name" value="Zinc/RING finger domain, C3HC4 (zinc finger)"/>
    <property type="match status" value="1"/>
</dbReference>
<feature type="domain" description="RING-type" evidence="5">
    <location>
        <begin position="7"/>
        <end position="47"/>
    </location>
</feature>
<evidence type="ECO:0000256" key="1">
    <source>
        <dbReference type="ARBA" id="ARBA00022771"/>
    </source>
</evidence>
<dbReference type="AlphaFoldDB" id="A0A914Z6V4"/>
<evidence type="ECO:0000313" key="6">
    <source>
        <dbReference type="Proteomes" id="UP000887577"/>
    </source>
</evidence>
<dbReference type="Proteomes" id="UP000887577">
    <property type="component" value="Unplaced"/>
</dbReference>
<dbReference type="GO" id="GO:0031297">
    <property type="term" value="P:replication fork processing"/>
    <property type="evidence" value="ECO:0007669"/>
    <property type="project" value="TreeGrafter"/>
</dbReference>
<evidence type="ECO:0000256" key="3">
    <source>
        <dbReference type="PROSITE-ProRule" id="PRU00175"/>
    </source>
</evidence>
<keyword evidence="4" id="KW-0175">Coiled coil</keyword>
<dbReference type="GO" id="GO:0016567">
    <property type="term" value="P:protein ubiquitination"/>
    <property type="evidence" value="ECO:0007669"/>
    <property type="project" value="TreeGrafter"/>
</dbReference>